<feature type="region of interest" description="Disordered" evidence="1">
    <location>
        <begin position="54"/>
        <end position="92"/>
    </location>
</feature>
<keyword evidence="4" id="KW-1185">Reference proteome</keyword>
<name>A0A446C4Y9_9BURK</name>
<evidence type="ECO:0000256" key="2">
    <source>
        <dbReference type="SAM" id="SignalP"/>
    </source>
</evidence>
<gene>
    <name evidence="3" type="ORF">AGI3411_00783</name>
</gene>
<reference evidence="3 4" key="1">
    <citation type="submission" date="2018-07" db="EMBL/GenBank/DDBJ databases">
        <authorList>
            <person name="Peeters C."/>
        </authorList>
    </citation>
    <scope>NUCLEOTIDE SEQUENCE [LARGE SCALE GENOMIC DNA]</scope>
    <source>
        <strain evidence="3 4">LMG 3411</strain>
    </source>
</reference>
<proteinExistence type="predicted"/>
<evidence type="ECO:0000313" key="3">
    <source>
        <dbReference type="EMBL" id="SSW62934.1"/>
    </source>
</evidence>
<evidence type="ECO:0000256" key="1">
    <source>
        <dbReference type="SAM" id="MobiDB-lite"/>
    </source>
</evidence>
<evidence type="ECO:0008006" key="5">
    <source>
        <dbReference type="Google" id="ProtNLM"/>
    </source>
</evidence>
<feature type="signal peptide" evidence="2">
    <location>
        <begin position="1"/>
        <end position="50"/>
    </location>
</feature>
<evidence type="ECO:0000313" key="4">
    <source>
        <dbReference type="Proteomes" id="UP000289184"/>
    </source>
</evidence>
<protein>
    <recommendedName>
        <fullName evidence="5">UrcA family protein</fullName>
    </recommendedName>
</protein>
<dbReference type="AlphaFoldDB" id="A0A446C4Y9"/>
<feature type="region of interest" description="Disordered" evidence="1">
    <location>
        <begin position="1"/>
        <end position="26"/>
    </location>
</feature>
<keyword evidence="2" id="KW-0732">Signal</keyword>
<dbReference type="EMBL" id="UFQB01000002">
    <property type="protein sequence ID" value="SSW62934.1"/>
    <property type="molecule type" value="Genomic_DNA"/>
</dbReference>
<sequence length="138" mass="14875">MTNTPHAAPAMRIYRPSEEGSSSWGGPTMKKLRVSAFLLAALCAAGVAQAQNAAPATQEYQYPSVRSKDGSLSPPSTLRMTVTPDPNAAPAIIRDTPESQAEYVRCREVSDRAAVSNAQMQAGVAQCLKELEQRRQQQ</sequence>
<feature type="chain" id="PRO_5019153291" description="UrcA family protein" evidence="2">
    <location>
        <begin position="51"/>
        <end position="138"/>
    </location>
</feature>
<accession>A0A446C4Y9</accession>
<dbReference type="Proteomes" id="UP000289184">
    <property type="component" value="Unassembled WGS sequence"/>
</dbReference>
<organism evidence="3 4">
    <name type="scientific">Achromobacter agilis</name>
    <dbReference type="NCBI Taxonomy" id="1353888"/>
    <lineage>
        <taxon>Bacteria</taxon>
        <taxon>Pseudomonadati</taxon>
        <taxon>Pseudomonadota</taxon>
        <taxon>Betaproteobacteria</taxon>
        <taxon>Burkholderiales</taxon>
        <taxon>Alcaligenaceae</taxon>
        <taxon>Achromobacter</taxon>
    </lineage>
</organism>